<dbReference type="CDD" id="cd01335">
    <property type="entry name" value="Radical_SAM"/>
    <property type="match status" value="1"/>
</dbReference>
<evidence type="ECO:0000256" key="1">
    <source>
        <dbReference type="ARBA" id="ARBA00001966"/>
    </source>
</evidence>
<keyword evidence="5" id="KW-0411">Iron-sulfur</keyword>
<evidence type="ECO:0000313" key="7">
    <source>
        <dbReference type="EMBL" id="BBF91614.1"/>
    </source>
</evidence>
<evidence type="ECO:0000259" key="6">
    <source>
        <dbReference type="PROSITE" id="PS51918"/>
    </source>
</evidence>
<dbReference type="EMBL" id="AP018907">
    <property type="protein sequence ID" value="BBF91614.1"/>
    <property type="molecule type" value="Genomic_DNA"/>
</dbReference>
<accession>A0A348FWD1</accession>
<dbReference type="NCBIfam" id="TIGR04163">
    <property type="entry name" value="rSAM_cobopep"/>
    <property type="match status" value="1"/>
</dbReference>
<dbReference type="RefSeq" id="WP_244600077.1">
    <property type="nucleotide sequence ID" value="NZ_AP018907.1"/>
</dbReference>
<dbReference type="InterPro" id="IPR026423">
    <property type="entry name" value="rSAM_cobopep"/>
</dbReference>
<gene>
    <name evidence="7" type="ORF">BLTE_02990</name>
</gene>
<dbReference type="InterPro" id="IPR013785">
    <property type="entry name" value="Aldolase_TIM"/>
</dbReference>
<feature type="domain" description="Radical SAM core" evidence="6">
    <location>
        <begin position="91"/>
        <end position="317"/>
    </location>
</feature>
<dbReference type="Pfam" id="PF13186">
    <property type="entry name" value="SPASM"/>
    <property type="match status" value="1"/>
</dbReference>
<organism evidence="7 8">
    <name type="scientific">Blastochloris tepida</name>
    <dbReference type="NCBI Taxonomy" id="2233851"/>
    <lineage>
        <taxon>Bacteria</taxon>
        <taxon>Pseudomonadati</taxon>
        <taxon>Pseudomonadota</taxon>
        <taxon>Alphaproteobacteria</taxon>
        <taxon>Hyphomicrobiales</taxon>
        <taxon>Blastochloridaceae</taxon>
        <taxon>Blastochloris</taxon>
    </lineage>
</organism>
<dbReference type="InterPro" id="IPR058240">
    <property type="entry name" value="rSAM_sf"/>
</dbReference>
<dbReference type="InterPro" id="IPR007197">
    <property type="entry name" value="rSAM"/>
</dbReference>
<dbReference type="Proteomes" id="UP000266934">
    <property type="component" value="Chromosome"/>
</dbReference>
<evidence type="ECO:0000256" key="3">
    <source>
        <dbReference type="ARBA" id="ARBA00022723"/>
    </source>
</evidence>
<keyword evidence="8" id="KW-1185">Reference proteome</keyword>
<dbReference type="AlphaFoldDB" id="A0A348FWD1"/>
<dbReference type="InterPro" id="IPR023885">
    <property type="entry name" value="4Fe4S-binding_SPASM_dom"/>
</dbReference>
<protein>
    <submittedName>
        <fullName evidence="7">Peptide-modifying radical SAM enzyme CbpB</fullName>
    </submittedName>
</protein>
<evidence type="ECO:0000256" key="5">
    <source>
        <dbReference type="ARBA" id="ARBA00023014"/>
    </source>
</evidence>
<dbReference type="InterPro" id="IPR006638">
    <property type="entry name" value="Elp3/MiaA/NifB-like_rSAM"/>
</dbReference>
<dbReference type="KEGG" id="blag:BLTE_02990"/>
<dbReference type="GO" id="GO:0051536">
    <property type="term" value="F:iron-sulfur cluster binding"/>
    <property type="evidence" value="ECO:0007669"/>
    <property type="project" value="UniProtKB-KW"/>
</dbReference>
<keyword evidence="4" id="KW-0408">Iron</keyword>
<dbReference type="InterPro" id="IPR023867">
    <property type="entry name" value="Sulphatase_maturase_rSAM"/>
</dbReference>
<dbReference type="Gene3D" id="3.20.20.70">
    <property type="entry name" value="Aldolase class I"/>
    <property type="match status" value="1"/>
</dbReference>
<keyword evidence="3" id="KW-0479">Metal-binding</keyword>
<proteinExistence type="predicted"/>
<sequence length="478" mass="52075">MNAPLMATGRLAAPGAAPSRGRFVNSGNGPAFQPYDIGHPTHIALIAPDTAFWALIAKDRLAETLAGGALIDGYREQADAFAREMAALRFGLKPSAVYVNATERCNLNCTYCYIPAEMRRDGTDMDASTLLDALARLDAYFRRHMPEGRKPQIIFHGAEPMIAKDAIFAGIDAFRDRFRFGVQTNATLLDDKAVDFLTSRGVGIGLSLDAPVPEIADRTRANWNGAGVYAKVVEAIARLKGYPAFNVICTMSTENLDQLVPMVEFLHAREVPACMLNVIRCTLPGARTVRADDAPLAHAFIAALERSHALYRETGRKLVVANFANILIGILAPTARRLMCDISPCGGGRAFFALAPNGDLFPCSEFIGLPAFKGGNLFADDIDEVLARPAFTKVSGRRVEDIAPCRTCAIRHFCGSPCPAEAHEMNGGMEKTGAYCEFYEEQTRTAFRLIAEGRHDDFLWDGWDAGTETVFDARALGW</sequence>
<keyword evidence="2" id="KW-0949">S-adenosyl-L-methionine</keyword>
<dbReference type="PROSITE" id="PS51918">
    <property type="entry name" value="RADICAL_SAM"/>
    <property type="match status" value="1"/>
</dbReference>
<dbReference type="SMART" id="SM00729">
    <property type="entry name" value="Elp3"/>
    <property type="match status" value="1"/>
</dbReference>
<dbReference type="SFLD" id="SFLDG01067">
    <property type="entry name" value="SPASM/twitch_domain_containing"/>
    <property type="match status" value="1"/>
</dbReference>
<dbReference type="SFLD" id="SFLDS00029">
    <property type="entry name" value="Radical_SAM"/>
    <property type="match status" value="1"/>
</dbReference>
<dbReference type="GO" id="GO:0046872">
    <property type="term" value="F:metal ion binding"/>
    <property type="evidence" value="ECO:0007669"/>
    <property type="project" value="UniProtKB-KW"/>
</dbReference>
<dbReference type="SFLD" id="SFLDG01384">
    <property type="entry name" value="thioether_bond_formation_requi"/>
    <property type="match status" value="1"/>
</dbReference>
<dbReference type="SFLD" id="SFLDG01386">
    <property type="entry name" value="main_SPASM_domain-containing"/>
    <property type="match status" value="1"/>
</dbReference>
<name>A0A348FWD1_9HYPH</name>
<dbReference type="PANTHER" id="PTHR43273:SF2">
    <property type="entry name" value="RADICAL SAM CORE DOMAIN-CONTAINING PROTEIN"/>
    <property type="match status" value="1"/>
</dbReference>
<evidence type="ECO:0000313" key="8">
    <source>
        <dbReference type="Proteomes" id="UP000266934"/>
    </source>
</evidence>
<dbReference type="GO" id="GO:0016491">
    <property type="term" value="F:oxidoreductase activity"/>
    <property type="evidence" value="ECO:0007669"/>
    <property type="project" value="InterPro"/>
</dbReference>
<evidence type="ECO:0000256" key="2">
    <source>
        <dbReference type="ARBA" id="ARBA00022691"/>
    </source>
</evidence>
<comment type="cofactor">
    <cofactor evidence="1">
        <name>[4Fe-4S] cluster</name>
        <dbReference type="ChEBI" id="CHEBI:49883"/>
    </cofactor>
</comment>
<dbReference type="SFLD" id="SFLDG01072">
    <property type="entry name" value="dehydrogenase_like"/>
    <property type="match status" value="1"/>
</dbReference>
<reference evidence="7 8" key="1">
    <citation type="submission" date="2018-08" db="EMBL/GenBank/DDBJ databases">
        <title>Complete genome sequencing of Blastochloris tepida GI.</title>
        <authorList>
            <person name="Tsukatani Y."/>
            <person name="Mori H."/>
        </authorList>
    </citation>
    <scope>NUCLEOTIDE SEQUENCE [LARGE SCALE GENOMIC DNA]</scope>
    <source>
        <strain evidence="7 8">GI</strain>
    </source>
</reference>
<dbReference type="PANTHER" id="PTHR43273">
    <property type="entry name" value="ANAEROBIC SULFATASE-MATURATING ENZYME HOMOLOG ASLB-RELATED"/>
    <property type="match status" value="1"/>
</dbReference>
<evidence type="ECO:0000256" key="4">
    <source>
        <dbReference type="ARBA" id="ARBA00023004"/>
    </source>
</evidence>
<dbReference type="Pfam" id="PF04055">
    <property type="entry name" value="Radical_SAM"/>
    <property type="match status" value="1"/>
</dbReference>
<dbReference type="NCBIfam" id="TIGR04085">
    <property type="entry name" value="rSAM_more_4Fe4S"/>
    <property type="match status" value="1"/>
</dbReference>
<dbReference type="SUPFAM" id="SSF102114">
    <property type="entry name" value="Radical SAM enzymes"/>
    <property type="match status" value="1"/>
</dbReference>